<evidence type="ECO:0000256" key="3">
    <source>
        <dbReference type="ARBA" id="ARBA00022806"/>
    </source>
</evidence>
<dbReference type="PANTHER" id="PTHR11070">
    <property type="entry name" value="UVRD / RECB / PCRA DNA HELICASE FAMILY MEMBER"/>
    <property type="match status" value="1"/>
</dbReference>
<feature type="domain" description="UvrD-like helicase ATP-binding" evidence="10">
    <location>
        <begin position="247"/>
        <end position="529"/>
    </location>
</feature>
<evidence type="ECO:0000256" key="4">
    <source>
        <dbReference type="ARBA" id="ARBA00022840"/>
    </source>
</evidence>
<evidence type="ECO:0000256" key="8">
    <source>
        <dbReference type="ARBA" id="ARBA00048988"/>
    </source>
</evidence>
<dbReference type="PANTHER" id="PTHR11070:SF45">
    <property type="entry name" value="DNA 3'-5' HELICASE"/>
    <property type="match status" value="1"/>
</dbReference>
<keyword evidence="4 9" id="KW-0067">ATP-binding</keyword>
<dbReference type="Gene3D" id="3.40.50.300">
    <property type="entry name" value="P-loop containing nucleotide triphosphate hydrolases"/>
    <property type="match status" value="2"/>
</dbReference>
<evidence type="ECO:0000256" key="5">
    <source>
        <dbReference type="ARBA" id="ARBA00023235"/>
    </source>
</evidence>
<dbReference type="AlphaFoldDB" id="D6SK98"/>
<name>D6SK98_9BACT</name>
<evidence type="ECO:0000259" key="10">
    <source>
        <dbReference type="PROSITE" id="PS51198"/>
    </source>
</evidence>
<dbReference type="GO" id="GO:0005524">
    <property type="term" value="F:ATP binding"/>
    <property type="evidence" value="ECO:0007669"/>
    <property type="project" value="UniProtKB-UniRule"/>
</dbReference>
<dbReference type="Proteomes" id="UP000005496">
    <property type="component" value="Unassembled WGS sequence"/>
</dbReference>
<dbReference type="Gene3D" id="3.30.2310.20">
    <property type="entry name" value="RelE-like"/>
    <property type="match status" value="1"/>
</dbReference>
<protein>
    <recommendedName>
        <fullName evidence="7">DNA 3'-5' helicase</fullName>
        <ecNumber evidence="7">5.6.2.4</ecNumber>
    </recommendedName>
</protein>
<evidence type="ECO:0000256" key="6">
    <source>
        <dbReference type="ARBA" id="ARBA00034617"/>
    </source>
</evidence>
<reference evidence="11" key="1">
    <citation type="submission" date="2010-05" db="EMBL/GenBank/DDBJ databases">
        <title>The draft genome of Desulfonatronospira thiodismutans ASO3-1.</title>
        <authorList>
            <consortium name="US DOE Joint Genome Institute (JGI-PGF)"/>
            <person name="Lucas S."/>
            <person name="Copeland A."/>
            <person name="Lapidus A."/>
            <person name="Cheng J.-F."/>
            <person name="Bruce D."/>
            <person name="Goodwin L."/>
            <person name="Pitluck S."/>
            <person name="Chertkov O."/>
            <person name="Brettin T."/>
            <person name="Detter J.C."/>
            <person name="Han C."/>
            <person name="Land M.L."/>
            <person name="Hauser L."/>
            <person name="Kyrpides N."/>
            <person name="Mikhailova N."/>
            <person name="Muyzer G."/>
            <person name="Woyke T."/>
        </authorList>
    </citation>
    <scope>NUCLEOTIDE SEQUENCE [LARGE SCALE GENOMIC DNA]</scope>
    <source>
        <strain evidence="11">ASO3-1</strain>
    </source>
</reference>
<keyword evidence="12" id="KW-1185">Reference proteome</keyword>
<evidence type="ECO:0000256" key="7">
    <source>
        <dbReference type="ARBA" id="ARBA00034808"/>
    </source>
</evidence>
<dbReference type="Pfam" id="PF00580">
    <property type="entry name" value="UvrD-helicase"/>
    <property type="match status" value="1"/>
</dbReference>
<dbReference type="InterPro" id="IPR027417">
    <property type="entry name" value="P-loop_NTPase"/>
</dbReference>
<proteinExistence type="predicted"/>
<dbReference type="EMBL" id="ACJN02000001">
    <property type="protein sequence ID" value="EFI36301.1"/>
    <property type="molecule type" value="Genomic_DNA"/>
</dbReference>
<keyword evidence="1 9" id="KW-0547">Nucleotide-binding</keyword>
<keyword evidence="2 9" id="KW-0378">Hydrolase</keyword>
<sequence>MSQNQPTVAISSDFFNAFASLPKKVQNKAISFVSKFRQNPEIPGINYEKIHDAAHPGFRSVRIGDDYRGIVLKPDSDNVYVLLWVDQHDEAYAWARRKKCAVHPDTGSLQIFDVMEVSGHEVQQQEVSSAAVSGLFDEFRDRHLVQLGVPREMLARVRKITREEELDEMLGSLPQEAYEALFFLAQGFSLQEVFDQTGKTETEKEVDTSDIKTALDQPDSQQRFHVITDDLELQTMLQAPLEKWRVFLHPTQRKLVQRSWNGPVRVLGEAGTGKTVAAMHRARWLAREIFTGEHDWILMTTFTRNLAADIQSNLQTICSPEEQARIEVVNLDKWVSDFLKRSGYSYSIIYSHKTDELWEQAMAAAPEEPALPESFYREEWSNVLQPQGVASFEEYSKASRKGRGVALNRKARKTIWPVFEEYRLLLNENGWREPDDAMRDARNILEVQGLRLPYKSIVVDEAQDMGTQAFRLLRQMVPEGPDDLFIVGDGHQRIYRHKVILGQCGIKIVGRSRKLRVNYRTTEETRRWATSVLEDLVIDDLDEGRDDTKGTTSLLRGLEPDIKHFVSFEEEKKYLVQLARQKDAEGALARTCLAVRTKSMLKRYQQVMQDNAVPVYAISHDAAEDRNAPGLRLATLHRVKGLEFETMILAGVNDGVMPLRNSLESTDDAAERDDRELRERALFYVAATRARQELVVTSYGRQSPFIAL</sequence>
<dbReference type="InterPro" id="IPR014016">
    <property type="entry name" value="UvrD-like_ATP-bd"/>
</dbReference>
<evidence type="ECO:0000313" key="12">
    <source>
        <dbReference type="Proteomes" id="UP000005496"/>
    </source>
</evidence>
<dbReference type="GO" id="GO:0043138">
    <property type="term" value="F:3'-5' DNA helicase activity"/>
    <property type="evidence" value="ECO:0007669"/>
    <property type="project" value="UniProtKB-EC"/>
</dbReference>
<comment type="catalytic activity">
    <reaction evidence="8">
        <text>ATP + H2O = ADP + phosphate + H(+)</text>
        <dbReference type="Rhea" id="RHEA:13065"/>
        <dbReference type="ChEBI" id="CHEBI:15377"/>
        <dbReference type="ChEBI" id="CHEBI:15378"/>
        <dbReference type="ChEBI" id="CHEBI:30616"/>
        <dbReference type="ChEBI" id="CHEBI:43474"/>
        <dbReference type="ChEBI" id="CHEBI:456216"/>
        <dbReference type="EC" id="5.6.2.4"/>
    </reaction>
</comment>
<dbReference type="InterPro" id="IPR035093">
    <property type="entry name" value="RelE/ParE_toxin_dom_sf"/>
</dbReference>
<dbReference type="RefSeq" id="WP_008869420.1">
    <property type="nucleotide sequence ID" value="NZ_ACJN02000001.1"/>
</dbReference>
<accession>D6SK98</accession>
<evidence type="ECO:0000256" key="2">
    <source>
        <dbReference type="ARBA" id="ARBA00022801"/>
    </source>
</evidence>
<dbReference type="EC" id="5.6.2.4" evidence="7"/>
<dbReference type="Pfam" id="PF13361">
    <property type="entry name" value="UvrD_C"/>
    <property type="match status" value="1"/>
</dbReference>
<feature type="binding site" evidence="9">
    <location>
        <begin position="268"/>
        <end position="275"/>
    </location>
    <ligand>
        <name>ATP</name>
        <dbReference type="ChEBI" id="CHEBI:30616"/>
    </ligand>
</feature>
<keyword evidence="3 9" id="KW-0347">Helicase</keyword>
<keyword evidence="5" id="KW-0413">Isomerase</keyword>
<dbReference type="SUPFAM" id="SSF143011">
    <property type="entry name" value="RelE-like"/>
    <property type="match status" value="1"/>
</dbReference>
<dbReference type="InterPro" id="IPR000212">
    <property type="entry name" value="DNA_helicase_UvrD/REP"/>
</dbReference>
<evidence type="ECO:0000256" key="1">
    <source>
        <dbReference type="ARBA" id="ARBA00022741"/>
    </source>
</evidence>
<comment type="catalytic activity">
    <reaction evidence="6">
        <text>Couples ATP hydrolysis with the unwinding of duplex DNA by translocating in the 3'-5' direction.</text>
        <dbReference type="EC" id="5.6.2.4"/>
    </reaction>
</comment>
<evidence type="ECO:0000256" key="9">
    <source>
        <dbReference type="PROSITE-ProRule" id="PRU00560"/>
    </source>
</evidence>
<dbReference type="GO" id="GO:0016887">
    <property type="term" value="F:ATP hydrolysis activity"/>
    <property type="evidence" value="ECO:0007669"/>
    <property type="project" value="RHEA"/>
</dbReference>
<dbReference type="GO" id="GO:0000725">
    <property type="term" value="P:recombinational repair"/>
    <property type="evidence" value="ECO:0007669"/>
    <property type="project" value="TreeGrafter"/>
</dbReference>
<dbReference type="InterPro" id="IPR014017">
    <property type="entry name" value="DNA_helicase_UvrD-like_C"/>
</dbReference>
<dbReference type="GO" id="GO:0003677">
    <property type="term" value="F:DNA binding"/>
    <property type="evidence" value="ECO:0007669"/>
    <property type="project" value="InterPro"/>
</dbReference>
<organism evidence="11 12">
    <name type="scientific">Desulfonatronospira thiodismutans ASO3-1</name>
    <dbReference type="NCBI Taxonomy" id="555779"/>
    <lineage>
        <taxon>Bacteria</taxon>
        <taxon>Pseudomonadati</taxon>
        <taxon>Thermodesulfobacteriota</taxon>
        <taxon>Desulfovibrionia</taxon>
        <taxon>Desulfovibrionales</taxon>
        <taxon>Desulfonatronovibrionaceae</taxon>
        <taxon>Desulfonatronospira</taxon>
    </lineage>
</organism>
<dbReference type="PROSITE" id="PS51198">
    <property type="entry name" value="UVRD_HELICASE_ATP_BIND"/>
    <property type="match status" value="1"/>
</dbReference>
<dbReference type="SUPFAM" id="SSF52540">
    <property type="entry name" value="P-loop containing nucleoside triphosphate hydrolases"/>
    <property type="match status" value="1"/>
</dbReference>
<dbReference type="eggNOG" id="COG0210">
    <property type="taxonomic scope" value="Bacteria"/>
</dbReference>
<gene>
    <name evidence="11" type="ORF">Dthio_PD3765</name>
</gene>
<evidence type="ECO:0000313" key="11">
    <source>
        <dbReference type="EMBL" id="EFI36301.1"/>
    </source>
</evidence>
<dbReference type="OrthoDB" id="5441773at2"/>
<comment type="caution">
    <text evidence="11">The sequence shown here is derived from an EMBL/GenBank/DDBJ whole genome shotgun (WGS) entry which is preliminary data.</text>
</comment>
<dbReference type="GO" id="GO:0005829">
    <property type="term" value="C:cytosol"/>
    <property type="evidence" value="ECO:0007669"/>
    <property type="project" value="TreeGrafter"/>
</dbReference>